<evidence type="ECO:0000313" key="2">
    <source>
        <dbReference type="Proteomes" id="UP001597251"/>
    </source>
</evidence>
<sequence length="158" mass="18082">MIGIVLNTNNASINDLQITANKLLLISNQVIITSDDQNVQNYFNLHSSSKVVTQQRPFNKNNCLSEIYAASLYFPEQSDFVTLSTEFKQLKPVILTNLTNNSNCYAATIKQNYYSISHFNINNYDLSQYLNLDDFNLKQFITQEIQCLPLIFSTGNMF</sequence>
<dbReference type="EMBL" id="JBHTOI010000033">
    <property type="protein sequence ID" value="MFD1418077.1"/>
    <property type="molecule type" value="Genomic_DNA"/>
</dbReference>
<dbReference type="RefSeq" id="WP_125678127.1">
    <property type="nucleotide sequence ID" value="NZ_JBHTOI010000033.1"/>
</dbReference>
<comment type="caution">
    <text evidence="1">The sequence shown here is derived from an EMBL/GenBank/DDBJ whole genome shotgun (WGS) entry which is preliminary data.</text>
</comment>
<name>A0ABW4BS93_9LACO</name>
<evidence type="ECO:0000313" key="1">
    <source>
        <dbReference type="EMBL" id="MFD1418077.1"/>
    </source>
</evidence>
<accession>A0ABW4BS93</accession>
<proteinExistence type="predicted"/>
<gene>
    <name evidence="1" type="ORF">ACFQ42_04920</name>
</gene>
<organism evidence="1 2">
    <name type="scientific">Companilactobacillus keshanensis</name>
    <dbReference type="NCBI Taxonomy" id="2486003"/>
    <lineage>
        <taxon>Bacteria</taxon>
        <taxon>Bacillati</taxon>
        <taxon>Bacillota</taxon>
        <taxon>Bacilli</taxon>
        <taxon>Lactobacillales</taxon>
        <taxon>Lactobacillaceae</taxon>
        <taxon>Companilactobacillus</taxon>
    </lineage>
</organism>
<reference evidence="2" key="1">
    <citation type="journal article" date="2019" name="Int. J. Syst. Evol. Microbiol.">
        <title>The Global Catalogue of Microorganisms (GCM) 10K type strain sequencing project: providing services to taxonomists for standard genome sequencing and annotation.</title>
        <authorList>
            <consortium name="The Broad Institute Genomics Platform"/>
            <consortium name="The Broad Institute Genome Sequencing Center for Infectious Disease"/>
            <person name="Wu L."/>
            <person name="Ma J."/>
        </authorList>
    </citation>
    <scope>NUCLEOTIDE SEQUENCE [LARGE SCALE GENOMIC DNA]</scope>
    <source>
        <strain evidence="2">CCM 8936</strain>
    </source>
</reference>
<protein>
    <submittedName>
        <fullName evidence="1">Uncharacterized protein</fullName>
    </submittedName>
</protein>
<dbReference type="Proteomes" id="UP001597251">
    <property type="component" value="Unassembled WGS sequence"/>
</dbReference>
<keyword evidence="2" id="KW-1185">Reference proteome</keyword>